<protein>
    <recommendedName>
        <fullName evidence="2">Biotin transporter</fullName>
    </recommendedName>
</protein>
<feature type="transmembrane region" description="Helical" evidence="3">
    <location>
        <begin position="94"/>
        <end position="118"/>
    </location>
</feature>
<keyword evidence="3" id="KW-1133">Transmembrane helix</keyword>
<evidence type="ECO:0000313" key="4">
    <source>
        <dbReference type="EMBL" id="MBK1697874.1"/>
    </source>
</evidence>
<evidence type="ECO:0000313" key="5">
    <source>
        <dbReference type="Proteomes" id="UP000778970"/>
    </source>
</evidence>
<keyword evidence="2" id="KW-1003">Cell membrane</keyword>
<proteinExistence type="inferred from homology"/>
<dbReference type="Proteomes" id="UP000778970">
    <property type="component" value="Unassembled WGS sequence"/>
</dbReference>
<dbReference type="EMBL" id="NRRE01000026">
    <property type="protein sequence ID" value="MBK1697874.1"/>
    <property type="molecule type" value="Genomic_DNA"/>
</dbReference>
<dbReference type="GO" id="GO:0005886">
    <property type="term" value="C:plasma membrane"/>
    <property type="evidence" value="ECO:0007669"/>
    <property type="project" value="UniProtKB-SubCell"/>
</dbReference>
<evidence type="ECO:0000256" key="2">
    <source>
        <dbReference type="PIRNR" id="PIRNR016661"/>
    </source>
</evidence>
<feature type="transmembrane region" description="Helical" evidence="3">
    <location>
        <begin position="167"/>
        <end position="195"/>
    </location>
</feature>
<dbReference type="PANTHER" id="PTHR34295">
    <property type="entry name" value="BIOTIN TRANSPORTER BIOY"/>
    <property type="match status" value="1"/>
</dbReference>
<dbReference type="Pfam" id="PF02632">
    <property type="entry name" value="BioY"/>
    <property type="match status" value="1"/>
</dbReference>
<reference evidence="4" key="2">
    <citation type="journal article" date="2020" name="Microorganisms">
        <title>Osmotic Adaptation and Compatible Solute Biosynthesis of Phototrophic Bacteria as Revealed from Genome Analyses.</title>
        <authorList>
            <person name="Imhoff J.F."/>
            <person name="Rahn T."/>
            <person name="Kunzel S."/>
            <person name="Keller A."/>
            <person name="Neulinger S.C."/>
        </authorList>
    </citation>
    <scope>NUCLEOTIDE SEQUENCE</scope>
    <source>
        <strain evidence="4">DSM 9154</strain>
    </source>
</reference>
<sequence>MPATLADAIWTTKSGSRSWLRNGALAVVGSLFVAACSQIQVPMWPVPMTMQTFAVMTVGMAMGWRLGAATLALYTLEGALGLPVFAGFSAGPGVLMGPTGGYILPGFILGAACVGYLAERGWDRKVWKSAVANTLGTLVLFVPGVAWLATFYAAADGPSIAGTGAETALGAAVVTGVVPFLLGGALKIALATAVVRAGWGVFNRLRG</sequence>
<comment type="similarity">
    <text evidence="1 2">Belongs to the BioY family.</text>
</comment>
<comment type="subcellular location">
    <subcellularLocation>
        <location evidence="2">Cell membrane</location>
        <topology evidence="2">Multi-pass membrane protein</topology>
    </subcellularLocation>
</comment>
<comment type="caution">
    <text evidence="4">The sequence shown here is derived from an EMBL/GenBank/DDBJ whole genome shotgun (WGS) entry which is preliminary data.</text>
</comment>
<keyword evidence="3" id="KW-0812">Transmembrane</keyword>
<name>A0A934V170_9PROT</name>
<dbReference type="Gene3D" id="1.10.1760.20">
    <property type="match status" value="1"/>
</dbReference>
<reference evidence="4" key="1">
    <citation type="submission" date="2017-08" db="EMBL/GenBank/DDBJ databases">
        <authorList>
            <person name="Imhoff J.F."/>
            <person name="Rahn T."/>
            <person name="Kuenzel S."/>
            <person name="Neulinger S.C."/>
        </authorList>
    </citation>
    <scope>NUCLEOTIDE SEQUENCE</scope>
    <source>
        <strain evidence="4">DSM 9154</strain>
    </source>
</reference>
<feature type="transmembrane region" description="Helical" evidence="3">
    <location>
        <begin position="20"/>
        <end position="41"/>
    </location>
</feature>
<feature type="transmembrane region" description="Helical" evidence="3">
    <location>
        <begin position="130"/>
        <end position="155"/>
    </location>
</feature>
<organism evidence="4 5">
    <name type="scientific">Rhodovibrio salinarum</name>
    <dbReference type="NCBI Taxonomy" id="1087"/>
    <lineage>
        <taxon>Bacteria</taxon>
        <taxon>Pseudomonadati</taxon>
        <taxon>Pseudomonadota</taxon>
        <taxon>Alphaproteobacteria</taxon>
        <taxon>Rhodospirillales</taxon>
        <taxon>Rhodovibrionaceae</taxon>
        <taxon>Rhodovibrio</taxon>
    </lineage>
</organism>
<dbReference type="PIRSF" id="PIRSF016661">
    <property type="entry name" value="BioY"/>
    <property type="match status" value="1"/>
</dbReference>
<gene>
    <name evidence="4" type="ORF">CKO21_11540</name>
</gene>
<dbReference type="PANTHER" id="PTHR34295:SF1">
    <property type="entry name" value="BIOTIN TRANSPORTER BIOY"/>
    <property type="match status" value="1"/>
</dbReference>
<accession>A0A934V170</accession>
<dbReference type="GO" id="GO:0015225">
    <property type="term" value="F:biotin transmembrane transporter activity"/>
    <property type="evidence" value="ECO:0007669"/>
    <property type="project" value="UniProtKB-UniRule"/>
</dbReference>
<evidence type="ECO:0000256" key="3">
    <source>
        <dbReference type="SAM" id="Phobius"/>
    </source>
</evidence>
<dbReference type="InterPro" id="IPR003784">
    <property type="entry name" value="BioY"/>
</dbReference>
<keyword evidence="2" id="KW-0813">Transport</keyword>
<keyword evidence="5" id="KW-1185">Reference proteome</keyword>
<evidence type="ECO:0000256" key="1">
    <source>
        <dbReference type="ARBA" id="ARBA00010692"/>
    </source>
</evidence>
<dbReference type="AlphaFoldDB" id="A0A934V170"/>
<feature type="transmembrane region" description="Helical" evidence="3">
    <location>
        <begin position="53"/>
        <end position="74"/>
    </location>
</feature>
<keyword evidence="2 3" id="KW-0472">Membrane</keyword>